<proteinExistence type="predicted"/>
<sequence length="301" mass="33532">MFLSILLLTFAVAFEIDNVKFERDTTFDGIKTQDNQLLQKYKPIEIKNSFGFGATLFEGYLSDHDSFCEMDCSSTIQIRLGSDGVLIDEIIFKELQPSGSWLEKSIIDYQIYANGKLYIPGTSIKEGDYTVVIKGIKPFDKTIDWIIKTNGEWLYDWAVWGGSGELLINLSSYYRLDNSSGVVFDMQGNFDASNEGATRGVPGIINTAFNFSSANITDAADTRGWANGTINLWINTTTIIGVQDFYSTQGGGTDSSIGTSGNKLAFNRQGEWFFTSTSSVVINTWVMATFVWNTTGEFIYF</sequence>
<feature type="non-terminal residue" evidence="1">
    <location>
        <position position="301"/>
    </location>
</feature>
<dbReference type="SUPFAM" id="SSF49899">
    <property type="entry name" value="Concanavalin A-like lectins/glucanases"/>
    <property type="match status" value="1"/>
</dbReference>
<accession>A0A0F8ZLQ0</accession>
<gene>
    <name evidence="1" type="ORF">LCGC14_2758260</name>
</gene>
<comment type="caution">
    <text evidence="1">The sequence shown here is derived from an EMBL/GenBank/DDBJ whole genome shotgun (WGS) entry which is preliminary data.</text>
</comment>
<dbReference type="InterPro" id="IPR013320">
    <property type="entry name" value="ConA-like_dom_sf"/>
</dbReference>
<reference evidence="1" key="1">
    <citation type="journal article" date="2015" name="Nature">
        <title>Complex archaea that bridge the gap between prokaryotes and eukaryotes.</title>
        <authorList>
            <person name="Spang A."/>
            <person name="Saw J.H."/>
            <person name="Jorgensen S.L."/>
            <person name="Zaremba-Niedzwiedzka K."/>
            <person name="Martijn J."/>
            <person name="Lind A.E."/>
            <person name="van Eijk R."/>
            <person name="Schleper C."/>
            <person name="Guy L."/>
            <person name="Ettema T.J."/>
        </authorList>
    </citation>
    <scope>NUCLEOTIDE SEQUENCE</scope>
</reference>
<protein>
    <submittedName>
        <fullName evidence="1">Uncharacterized protein</fullName>
    </submittedName>
</protein>
<name>A0A0F8ZLQ0_9ZZZZ</name>
<evidence type="ECO:0000313" key="1">
    <source>
        <dbReference type="EMBL" id="KKK86935.1"/>
    </source>
</evidence>
<dbReference type="AlphaFoldDB" id="A0A0F8ZLQ0"/>
<dbReference type="EMBL" id="LAZR01050630">
    <property type="protein sequence ID" value="KKK86935.1"/>
    <property type="molecule type" value="Genomic_DNA"/>
</dbReference>
<organism evidence="1">
    <name type="scientific">marine sediment metagenome</name>
    <dbReference type="NCBI Taxonomy" id="412755"/>
    <lineage>
        <taxon>unclassified sequences</taxon>
        <taxon>metagenomes</taxon>
        <taxon>ecological metagenomes</taxon>
    </lineage>
</organism>